<proteinExistence type="predicted"/>
<comment type="caution">
    <text evidence="1">The sequence shown here is derived from an EMBL/GenBank/DDBJ whole genome shotgun (WGS) entry which is preliminary data.</text>
</comment>
<keyword evidence="2" id="KW-1185">Reference proteome</keyword>
<sequence length="361" mass="39606">MSKYYETAGHNIAAGVVLSAIDIVAVALKFWTRRVQKQPLKADDWLLVPATLFTTGIGIVITYGATHQAIGTPLQIPPGYVGDANLLYSDQVILARKVQYAFLLSYPLALGSTKASFLFLYDRIFATSKKTRIFIATTIAIVFSWMIALFFAELFQCSTKFWANWGTTNDIRTQCTMTTKIVFAVCLTDFLIDLVVFTIPIPLVCPNLKISYSTVVASVVRLAIVSALVWSPQDSSANHRFVSITTSLYWGMVESGIGIFVACLPTIQFLLRKNRWKGGSGTTTTPSGGSAGISTSGRLRSTLSNRQAIQVDCTVDVAYSNKDSNPILTRAGPWPHDNRSEDGSDDIELRENVFEAGRRGT</sequence>
<dbReference type="Proteomes" id="UP001143856">
    <property type="component" value="Unassembled WGS sequence"/>
</dbReference>
<reference evidence="1" key="1">
    <citation type="submission" date="2022-10" db="EMBL/GenBank/DDBJ databases">
        <title>Genome Sequence of Xylaria curta.</title>
        <authorList>
            <person name="Buettner E."/>
        </authorList>
    </citation>
    <scope>NUCLEOTIDE SEQUENCE</scope>
    <source>
        <strain evidence="1">Babe10</strain>
    </source>
</reference>
<dbReference type="EMBL" id="JAPDGR010001094">
    <property type="protein sequence ID" value="KAJ2985496.1"/>
    <property type="molecule type" value="Genomic_DNA"/>
</dbReference>
<evidence type="ECO:0000313" key="2">
    <source>
        <dbReference type="Proteomes" id="UP001143856"/>
    </source>
</evidence>
<protein>
    <submittedName>
        <fullName evidence="1">Uncharacterized protein</fullName>
    </submittedName>
</protein>
<name>A0ACC1P2X1_9PEZI</name>
<accession>A0ACC1P2X1</accession>
<evidence type="ECO:0000313" key="1">
    <source>
        <dbReference type="EMBL" id="KAJ2985496.1"/>
    </source>
</evidence>
<organism evidence="1 2">
    <name type="scientific">Xylaria curta</name>
    <dbReference type="NCBI Taxonomy" id="42375"/>
    <lineage>
        <taxon>Eukaryota</taxon>
        <taxon>Fungi</taxon>
        <taxon>Dikarya</taxon>
        <taxon>Ascomycota</taxon>
        <taxon>Pezizomycotina</taxon>
        <taxon>Sordariomycetes</taxon>
        <taxon>Xylariomycetidae</taxon>
        <taxon>Xylariales</taxon>
        <taxon>Xylariaceae</taxon>
        <taxon>Xylaria</taxon>
    </lineage>
</organism>
<gene>
    <name evidence="1" type="ORF">NUW58_g5497</name>
</gene>